<feature type="transmembrane region" description="Helical" evidence="1">
    <location>
        <begin position="16"/>
        <end position="39"/>
    </location>
</feature>
<keyword evidence="1" id="KW-1133">Transmembrane helix</keyword>
<evidence type="ECO:0000313" key="2">
    <source>
        <dbReference type="EMBL" id="RWU10854.1"/>
    </source>
</evidence>
<protein>
    <submittedName>
        <fullName evidence="2">Alanyl-tRNA synthetase</fullName>
    </submittedName>
</protein>
<name>A0A3S3PW61_9SPHI</name>
<keyword evidence="1" id="KW-0812">Transmembrane</keyword>
<reference evidence="2 3" key="1">
    <citation type="submission" date="2018-06" db="EMBL/GenBank/DDBJ databases">
        <title>Pedobacter endophyticus sp. nov., an endophytic bacterium isolated from a leaf of Triticum aestivum.</title>
        <authorList>
            <person name="Zhang L."/>
        </authorList>
    </citation>
    <scope>NUCLEOTIDE SEQUENCE [LARGE SCALE GENOMIC DNA]</scope>
    <source>
        <strain evidence="2 3">CM134L-2</strain>
    </source>
</reference>
<dbReference type="AlphaFoldDB" id="A0A3S3PW61"/>
<keyword evidence="2" id="KW-0030">Aminoacyl-tRNA synthetase</keyword>
<proteinExistence type="predicted"/>
<comment type="caution">
    <text evidence="2">The sequence shown here is derived from an EMBL/GenBank/DDBJ whole genome shotgun (WGS) entry which is preliminary data.</text>
</comment>
<keyword evidence="3" id="KW-1185">Reference proteome</keyword>
<dbReference type="RefSeq" id="WP_113646335.1">
    <property type="nucleotide sequence ID" value="NZ_QMHN01000001.1"/>
</dbReference>
<gene>
    <name evidence="2" type="ORF">DPV69_05855</name>
</gene>
<sequence length="40" mass="4810">MNAEKVEKFKKWIKKIGFWGFLFFLVKGLVWLAVGYFIVK</sequence>
<dbReference type="GO" id="GO:0004812">
    <property type="term" value="F:aminoacyl-tRNA ligase activity"/>
    <property type="evidence" value="ECO:0007669"/>
    <property type="project" value="UniProtKB-KW"/>
</dbReference>
<evidence type="ECO:0000256" key="1">
    <source>
        <dbReference type="SAM" id="Phobius"/>
    </source>
</evidence>
<keyword evidence="1" id="KW-0472">Membrane</keyword>
<dbReference type="EMBL" id="SAYW01000001">
    <property type="protein sequence ID" value="RWU10854.1"/>
    <property type="molecule type" value="Genomic_DNA"/>
</dbReference>
<organism evidence="2 3">
    <name type="scientific">Pedobacter chitinilyticus</name>
    <dbReference type="NCBI Taxonomy" id="2233776"/>
    <lineage>
        <taxon>Bacteria</taxon>
        <taxon>Pseudomonadati</taxon>
        <taxon>Bacteroidota</taxon>
        <taxon>Sphingobacteriia</taxon>
        <taxon>Sphingobacteriales</taxon>
        <taxon>Sphingobacteriaceae</taxon>
        <taxon>Pedobacter</taxon>
    </lineage>
</organism>
<dbReference type="Proteomes" id="UP000284120">
    <property type="component" value="Unassembled WGS sequence"/>
</dbReference>
<accession>A0A3S3PW61</accession>
<keyword evidence="2" id="KW-0436">Ligase</keyword>
<evidence type="ECO:0000313" key="3">
    <source>
        <dbReference type="Proteomes" id="UP000284120"/>
    </source>
</evidence>